<organism evidence="3 4">
    <name type="scientific">Chryseobacterium camelliae</name>
    <dbReference type="NCBI Taxonomy" id="1265445"/>
    <lineage>
        <taxon>Bacteria</taxon>
        <taxon>Pseudomonadati</taxon>
        <taxon>Bacteroidota</taxon>
        <taxon>Flavobacteriia</taxon>
        <taxon>Flavobacteriales</taxon>
        <taxon>Weeksellaceae</taxon>
        <taxon>Chryseobacterium group</taxon>
        <taxon>Chryseobacterium</taxon>
    </lineage>
</organism>
<protein>
    <recommendedName>
        <fullName evidence="5">Secretion system C-terminal sorting domain-containing protein</fullName>
    </recommendedName>
</protein>
<evidence type="ECO:0000256" key="1">
    <source>
        <dbReference type="ARBA" id="ARBA00022729"/>
    </source>
</evidence>
<evidence type="ECO:0000256" key="2">
    <source>
        <dbReference type="SAM" id="SignalP"/>
    </source>
</evidence>
<dbReference type="InterPro" id="IPR026444">
    <property type="entry name" value="Secre_tail"/>
</dbReference>
<accession>A0ABU0TEW7</accession>
<comment type="caution">
    <text evidence="3">The sequence shown here is derived from an EMBL/GenBank/DDBJ whole genome shotgun (WGS) entry which is preliminary data.</text>
</comment>
<dbReference type="Proteomes" id="UP001225072">
    <property type="component" value="Unassembled WGS sequence"/>
</dbReference>
<dbReference type="NCBIfam" id="TIGR04183">
    <property type="entry name" value="Por_Secre_tail"/>
    <property type="match status" value="1"/>
</dbReference>
<dbReference type="Gene3D" id="2.80.10.50">
    <property type="match status" value="1"/>
</dbReference>
<gene>
    <name evidence="3" type="ORF">QE404_000751</name>
</gene>
<proteinExistence type="predicted"/>
<keyword evidence="4" id="KW-1185">Reference proteome</keyword>
<feature type="chain" id="PRO_5047100262" description="Secretion system C-terminal sorting domain-containing protein" evidence="2">
    <location>
        <begin position="18"/>
        <end position="468"/>
    </location>
</feature>
<evidence type="ECO:0008006" key="5">
    <source>
        <dbReference type="Google" id="ProtNLM"/>
    </source>
</evidence>
<name>A0ABU0TEW7_9FLAO</name>
<dbReference type="RefSeq" id="WP_307446645.1">
    <property type="nucleotide sequence ID" value="NZ_JAUTAL010000001.1"/>
</dbReference>
<dbReference type="EMBL" id="JAUTAL010000001">
    <property type="protein sequence ID" value="MDQ1095604.1"/>
    <property type="molecule type" value="Genomic_DNA"/>
</dbReference>
<reference evidence="3 4" key="1">
    <citation type="submission" date="2023-07" db="EMBL/GenBank/DDBJ databases">
        <title>Functional and genomic diversity of the sorghum phyllosphere microbiome.</title>
        <authorList>
            <person name="Shade A."/>
        </authorList>
    </citation>
    <scope>NUCLEOTIDE SEQUENCE [LARGE SCALE GENOMIC DNA]</scope>
    <source>
        <strain evidence="3 4">SORGH_AS_1064</strain>
    </source>
</reference>
<keyword evidence="1 2" id="KW-0732">Signal</keyword>
<evidence type="ECO:0000313" key="4">
    <source>
        <dbReference type="Proteomes" id="UP001225072"/>
    </source>
</evidence>
<sequence>MKKTFTFLVLAFSIANAQITITKDTSFGNNGTVSGLGSSSPNDWLLLIPRIHSTFQGNKIFVSYHADNSSFTQFTRLNTDGSPDTTFGTNGNVVIPVFEAYYFYANNDFFYTTGNQKYLSTGQEDTGFSNVDMQNTDWNYKIVFPDGKIFFRGDNAFSKFLPSGNPDTSYGTNGSVNTDASVAGDPSGNSHYEFFFNKDQAVYEFISPSAGLSNIRKVSVATGNLDASYGQGGYAQVRNLVLPVSAAYATSVRTALADGSFINKFTGSNNLYFTKTDGQGMLDQTVGGSGVITTDKSFLYNGTSYSAQDTEPLVYNDVILVPAETYSQDLGIACYSLNGGNLTVNNSTFYPLPGTSYTTLRFMFVQDNFLYVMHDNNISRYIIQKPVLSVKERTDQKDAIRFENPFNEQLILLSDADIREVEILDESGKIVLTGKGSKLNTSSLLKGNYLIRIISASGKGTVKKGIKN</sequence>
<feature type="signal peptide" evidence="2">
    <location>
        <begin position="1"/>
        <end position="17"/>
    </location>
</feature>
<evidence type="ECO:0000313" key="3">
    <source>
        <dbReference type="EMBL" id="MDQ1095604.1"/>
    </source>
</evidence>